<dbReference type="PROSITE" id="PS52029">
    <property type="entry name" value="LD_TPASE"/>
    <property type="match status" value="1"/>
</dbReference>
<feature type="domain" description="L,D-TPase catalytic" evidence="8">
    <location>
        <begin position="48"/>
        <end position="155"/>
    </location>
</feature>
<evidence type="ECO:0000256" key="2">
    <source>
        <dbReference type="ARBA" id="ARBA00022679"/>
    </source>
</evidence>
<evidence type="ECO:0000259" key="8">
    <source>
        <dbReference type="PROSITE" id="PS52029"/>
    </source>
</evidence>
<name>A0ABP3ND14_SACER</name>
<feature type="chain" id="PRO_5045195989" evidence="7">
    <location>
        <begin position="29"/>
        <end position="156"/>
    </location>
</feature>
<keyword evidence="4 6" id="KW-0573">Peptidoglycan synthesis</keyword>
<dbReference type="Pfam" id="PF03734">
    <property type="entry name" value="YkuD"/>
    <property type="match status" value="1"/>
</dbReference>
<evidence type="ECO:0000256" key="7">
    <source>
        <dbReference type="SAM" id="SignalP"/>
    </source>
</evidence>
<dbReference type="CDD" id="cd16913">
    <property type="entry name" value="YkuD_like"/>
    <property type="match status" value="1"/>
</dbReference>
<evidence type="ECO:0000256" key="6">
    <source>
        <dbReference type="PROSITE-ProRule" id="PRU01373"/>
    </source>
</evidence>
<dbReference type="PANTHER" id="PTHR30582">
    <property type="entry name" value="L,D-TRANSPEPTIDASE"/>
    <property type="match status" value="1"/>
</dbReference>
<keyword evidence="2" id="KW-0808">Transferase</keyword>
<feature type="active site" description="Proton donor/acceptor" evidence="6">
    <location>
        <position position="120"/>
    </location>
</feature>
<proteinExistence type="predicted"/>
<accession>A0ABP3ND14</accession>
<dbReference type="SUPFAM" id="SSF141523">
    <property type="entry name" value="L,D-transpeptidase catalytic domain-like"/>
    <property type="match status" value="1"/>
</dbReference>
<evidence type="ECO:0000256" key="1">
    <source>
        <dbReference type="ARBA" id="ARBA00004752"/>
    </source>
</evidence>
<evidence type="ECO:0000313" key="10">
    <source>
        <dbReference type="Proteomes" id="UP001500729"/>
    </source>
</evidence>
<dbReference type="Proteomes" id="UP001500729">
    <property type="component" value="Unassembled WGS sequence"/>
</dbReference>
<keyword evidence="10" id="KW-1185">Reference proteome</keyword>
<evidence type="ECO:0000256" key="4">
    <source>
        <dbReference type="ARBA" id="ARBA00022984"/>
    </source>
</evidence>
<organism evidence="9 10">
    <name type="scientific">Saccharopolyspora erythraea</name>
    <name type="common">Streptomyces erythraeus</name>
    <dbReference type="NCBI Taxonomy" id="1836"/>
    <lineage>
        <taxon>Bacteria</taxon>
        <taxon>Bacillati</taxon>
        <taxon>Actinomycetota</taxon>
        <taxon>Actinomycetes</taxon>
        <taxon>Pseudonocardiales</taxon>
        <taxon>Pseudonocardiaceae</taxon>
        <taxon>Saccharopolyspora</taxon>
    </lineage>
</organism>
<evidence type="ECO:0000256" key="3">
    <source>
        <dbReference type="ARBA" id="ARBA00022960"/>
    </source>
</evidence>
<evidence type="ECO:0000256" key="5">
    <source>
        <dbReference type="ARBA" id="ARBA00023316"/>
    </source>
</evidence>
<comment type="pathway">
    <text evidence="1 6">Cell wall biogenesis; peptidoglycan biosynthesis.</text>
</comment>
<keyword evidence="7" id="KW-0732">Signal</keyword>
<dbReference type="InterPro" id="IPR005490">
    <property type="entry name" value="LD_TPept_cat_dom"/>
</dbReference>
<dbReference type="EMBL" id="BAAAGS010000032">
    <property type="protein sequence ID" value="GAA0541013.1"/>
    <property type="molecule type" value="Genomic_DNA"/>
</dbReference>
<dbReference type="Gene3D" id="2.40.440.10">
    <property type="entry name" value="L,D-transpeptidase catalytic domain-like"/>
    <property type="match status" value="1"/>
</dbReference>
<feature type="signal peptide" evidence="7">
    <location>
        <begin position="1"/>
        <end position="28"/>
    </location>
</feature>
<gene>
    <name evidence="9" type="ORF">GCM10009533_45070</name>
</gene>
<dbReference type="InterPro" id="IPR050979">
    <property type="entry name" value="LD-transpeptidase"/>
</dbReference>
<keyword evidence="3 6" id="KW-0133">Cell shape</keyword>
<comment type="caution">
    <text evidence="9">The sequence shown here is derived from an EMBL/GenBank/DDBJ whole genome shotgun (WGS) entry which is preliminary data.</text>
</comment>
<evidence type="ECO:0000313" key="9">
    <source>
        <dbReference type="EMBL" id="GAA0541013.1"/>
    </source>
</evidence>
<feature type="active site" description="Nucleophile" evidence="6">
    <location>
        <position position="131"/>
    </location>
</feature>
<reference evidence="10" key="1">
    <citation type="journal article" date="2019" name="Int. J. Syst. Evol. Microbiol.">
        <title>The Global Catalogue of Microorganisms (GCM) 10K type strain sequencing project: providing services to taxonomists for standard genome sequencing and annotation.</title>
        <authorList>
            <consortium name="The Broad Institute Genomics Platform"/>
            <consortium name="The Broad Institute Genome Sequencing Center for Infectious Disease"/>
            <person name="Wu L."/>
            <person name="Ma J."/>
        </authorList>
    </citation>
    <scope>NUCLEOTIDE SEQUENCE [LARGE SCALE GENOMIC DNA]</scope>
    <source>
        <strain evidence="10">JCM 10303</strain>
    </source>
</reference>
<keyword evidence="5 6" id="KW-0961">Cell wall biogenesis/degradation</keyword>
<dbReference type="InterPro" id="IPR038063">
    <property type="entry name" value="Transpep_catalytic_dom"/>
</dbReference>
<sequence>MLSNAMKSTATAVMVSGALLGSGATAMAESAAPATPALVPGTPCTVTAKACVSLSKNRAWLVRDGQVYYGEASALGGRPDAPTPTGTFHVQWKDKDHVSGEFNAPMPNSVFFAPGGIAFHQGSLTKRSAGCVHLSKKSSEVFFNNLNPGDEVQVVA</sequence>
<dbReference type="PANTHER" id="PTHR30582:SF33">
    <property type="entry name" value="EXPORTED PROTEIN"/>
    <property type="match status" value="1"/>
</dbReference>
<protein>
    <submittedName>
        <fullName evidence="9">L,D-transpeptidase</fullName>
    </submittedName>
</protein>